<feature type="compositionally biased region" description="Polar residues" evidence="1">
    <location>
        <begin position="605"/>
        <end position="624"/>
    </location>
</feature>
<sequence>MKWQSKVTSTEVFQCTDIPSLLALFSHKRLKLLGHLHRMNDGRISKRMLDGELRGSYHPREKLQLNSRVFGSGPWKQLPLTSTPGKAMPPTANKGEPLLVLGSCTVPTPHHLSWLCLQELKNLSPQTSSEDKSVVSKLERDVDFQLTLSHLSEAKDSSIQELYVFFKEHVLKEKVITGDGKQKNESDFLCAATLNLLRKTMLTSPSLCDSVVKGLCVAEESTENRYNERLHGISIDCMNSLLDEAEERVKSKSRQADVDSLLQRTLEILSFYDPAPYWNYIQIRQLFTRLLTMATRGVSEVVTAESIVSVLCGRNSVYLMDEFCKIFHEVWLLAACNEQREKHSALTVDQQANLAVLTRLDRTLCWRDFFISCQKKSVHFFAEILVKAKNKKKAVKFNDDSSKFTNEPINVEQQKDITIFRSFCAIKNVMDALSFSVSKVDYELLNPVKIKSMVSGRRLCKTFLSYQSLSSSEGDDSSSPDLSSSVSASDKTRTEIKENSEQFFTLYEEMVTKKLRLTREHLSLIQPMAYRLEVMEDIFSLLFVTTADLSAEGSAIDMETDDDTDSKQSSLDNTGGDSLNMSGVSEEDGANVEDSLSEKAKMETRGNSQAVQPSSGSKTVQLSPSTGVEYDVPFVDMHPHVADTTPMSEPAKSAYFTLGDESLQQKETAAKHISPPRLPNRRRKRVASETQPSDDIVRFLANEYLTRDILSMLKDALSDFNMAKSSLSGKMLENRRDISGASRLKPAAVDPAIEEALQTSIVTSVQPASLTKRLTKLTQAVHEAWWRLQLVAHEAFPRVPGQLLTEPVYITDSEINFLPAYERWTCSAETGSSQMFSSWQAAAPPHEVPQSNIIPRMMASPESLLVLSLIKGNIAQAADVIKLFRLTDKSLETREVSFADLYNSSAENIWNLEVQSREQSQTPPKVGKRSLKALSKAAAVGVATASLSHIVEDLVSSPSVPPVPKPRSATARERYSDLFSLDPQSALLLDLLCTSCHTWQTCVNMLDIIKSKSRLLQQDPRLDKHSRSPGELYVKKAMGFSSSSLSPQQSPQSSVSSTANSPHSVTSSVALDPSPVAPPRNTDSALQNITGCSKLTWRLHDLLLIDDSIEGLTSHPNRRGHRLGLQNHLHTAQATLYPETQVKLDAALTVIRRAVDQVTQVLTGPKHGATLDISMDENVLSISPTSSLSGGGSLSGSKLSNSSGVSRTSSVKQSQERHPLHGAVKYLMFSMEKYMPGDGLAHAHLSRSGMAATPPAKNFLLSLYEHVKEMAHLVAECEGSTKDLTNNYFKVLSDGPVNVLGRLMFVKKMPPAKLEAVAERLSLNLTHTIVYSCCPKIPSKHPQPSPQLRTKLMLKQEGTCVMNVARQSSEACSTQNAAQAGELEAMYHPEVHVRTILSQALSAIQGLTEGLFDLQCAMKFVKTADYQTMTTAVHGLRDLDLDLLKTEEERICFLANLTNLMILHCNLHMLESNVSPDGEQVKLCSLAAADNLGYFCAFSYHVGQLGCVSVFDLMTNLCRDGLTPSSRWRKLMSCSKLTLSSEDPWHNYCLHGEARLIFVINQGCISSPPLQVLKPDSVQAQLSQAQKSYLSHTVSVSTEHERVTLPELLVWHENDFVQLDPSLTEIRYEALLKWVSQHINTEKHVQLQQLLSLDAASENTDTSVNKGLPFRITVESFDNTFAVAFNIKDVKASVDAATVAASSARSRGPSTVSTGSHKSQSSGQPTSKTVSSGDPVLRPSEYVGSLCSWSVAQPVYNLTPVTLEYVKQDSLLVATMVSLVCADNLDNIEQQFTDDHFQLTESNSTTASQSLSLARSYSTGLPLPHSSSDISLVDIRSYRYHRLMDDYPILMRHLLHYILPLASANNPQLLEGRDPILKFVTNEIDDQVKLCMFSLPGSRQFQGVVHNMANCLLEERKWLELLHILHTLPCQVVAEKLCLQTLQDHVLTCWALTEVKQPGFAPKIGDKLRCYFNPSLQARTVLSISSALSKDLCLDLLELCLNKLQKNAVIRKAVAARFEEVQIHAKISENARALRVKLSTKDLFMSNMSAEDKELSSLVEELTDWRQIATVTEKRPMDVITLLEKVGDFETAKEWACLHNMDSTYQSEIKKRQVMHLLREGRQPEMVKAFQELDTLREASEKTCLSVCKDIMAGLSNPHQIKFVVSFMLQYLTHCLPAEDLETLKLQRIGAKALMCIPCKLQKDYNHLITCPHLILEQLLMNMKSMASPAGGKADFSNRKSGGQKPGVGKEHSGKFIMPANPPSVQDWVPDNAASVCMVCQIEQFSMAPSVSLCVSILKQHSSRTESGRLILSICDMLSGYMVPISPGVPNPEIDYSLIISVIKQLLFQAKIGFQNTGDSGLVAECDTYLARVDLLRVMVGAYFQDLPTIKELTKIDSVRRLRDKLIADERLSLAMEVSTKCGIDPAGVWSAMGFASLQLGDFIGARDKFSHCLK</sequence>
<proteinExistence type="predicted"/>
<feature type="domain" description="DUF547" evidence="2">
    <location>
        <begin position="1446"/>
        <end position="1590"/>
    </location>
</feature>
<feature type="region of interest" description="Disordered" evidence="1">
    <location>
        <begin position="555"/>
        <end position="624"/>
    </location>
</feature>
<dbReference type="PANTHER" id="PTHR46591">
    <property type="entry name" value="ZINC FINGER FYVE DOMAIN-CONTAINING PROTEIN 26"/>
    <property type="match status" value="1"/>
</dbReference>
<gene>
    <name evidence="3" type="ORF">ElyMa_006283200</name>
</gene>
<feature type="compositionally biased region" description="Low complexity" evidence="1">
    <location>
        <begin position="1042"/>
        <end position="1062"/>
    </location>
</feature>
<feature type="region of interest" description="Disordered" evidence="1">
    <location>
        <begin position="1042"/>
        <end position="1084"/>
    </location>
</feature>
<dbReference type="EMBL" id="BMAT01012637">
    <property type="protein sequence ID" value="GFR95860.1"/>
    <property type="molecule type" value="Genomic_DNA"/>
</dbReference>
<accession>A0AAV4HEK1</accession>
<comment type="caution">
    <text evidence="3">The sequence shown here is derived from an EMBL/GenBank/DDBJ whole genome shotgun (WGS) entry which is preliminary data.</text>
</comment>
<dbReference type="PANTHER" id="PTHR46591:SF1">
    <property type="entry name" value="ZINC FINGER FYVE DOMAIN-CONTAINING PROTEIN 26"/>
    <property type="match status" value="1"/>
</dbReference>
<dbReference type="GO" id="GO:0032465">
    <property type="term" value="P:regulation of cytokinesis"/>
    <property type="evidence" value="ECO:0007669"/>
    <property type="project" value="TreeGrafter"/>
</dbReference>
<feature type="compositionally biased region" description="Low complexity" evidence="1">
    <location>
        <begin position="479"/>
        <end position="489"/>
    </location>
</feature>
<dbReference type="GO" id="GO:0000724">
    <property type="term" value="P:double-strand break repair via homologous recombination"/>
    <property type="evidence" value="ECO:0007669"/>
    <property type="project" value="InterPro"/>
</dbReference>
<dbReference type="GO" id="GO:0000281">
    <property type="term" value="P:mitotic cytokinesis"/>
    <property type="evidence" value="ECO:0007669"/>
    <property type="project" value="InterPro"/>
</dbReference>
<dbReference type="GO" id="GO:0030496">
    <property type="term" value="C:midbody"/>
    <property type="evidence" value="ECO:0007669"/>
    <property type="project" value="TreeGrafter"/>
</dbReference>
<keyword evidence="4" id="KW-1185">Reference proteome</keyword>
<organism evidence="3 4">
    <name type="scientific">Elysia marginata</name>
    <dbReference type="NCBI Taxonomy" id="1093978"/>
    <lineage>
        <taxon>Eukaryota</taxon>
        <taxon>Metazoa</taxon>
        <taxon>Spiralia</taxon>
        <taxon>Lophotrochozoa</taxon>
        <taxon>Mollusca</taxon>
        <taxon>Gastropoda</taxon>
        <taxon>Heterobranchia</taxon>
        <taxon>Euthyneura</taxon>
        <taxon>Panpulmonata</taxon>
        <taxon>Sacoglossa</taxon>
        <taxon>Placobranchoidea</taxon>
        <taxon>Plakobranchidae</taxon>
        <taxon>Elysia</taxon>
    </lineage>
</organism>
<dbReference type="Pfam" id="PF04784">
    <property type="entry name" value="DUF547"/>
    <property type="match status" value="1"/>
</dbReference>
<evidence type="ECO:0000256" key="1">
    <source>
        <dbReference type="SAM" id="MobiDB-lite"/>
    </source>
</evidence>
<feature type="region of interest" description="Disordered" evidence="1">
    <location>
        <begin position="666"/>
        <end position="690"/>
    </location>
</feature>
<dbReference type="GO" id="GO:0032266">
    <property type="term" value="F:phosphatidylinositol-3-phosphate binding"/>
    <property type="evidence" value="ECO:0007669"/>
    <property type="project" value="InterPro"/>
</dbReference>
<protein>
    <submittedName>
        <fullName evidence="3">Zinc finger FYVE domain-containing protein 26-like</fullName>
    </submittedName>
</protein>
<dbReference type="Proteomes" id="UP000762676">
    <property type="component" value="Unassembled WGS sequence"/>
</dbReference>
<feature type="compositionally biased region" description="Polar residues" evidence="1">
    <location>
        <begin position="567"/>
        <end position="583"/>
    </location>
</feature>
<reference evidence="3 4" key="1">
    <citation type="journal article" date="2021" name="Elife">
        <title>Chloroplast acquisition without the gene transfer in kleptoplastic sea slugs, Plakobranchus ocellatus.</title>
        <authorList>
            <person name="Maeda T."/>
            <person name="Takahashi S."/>
            <person name="Yoshida T."/>
            <person name="Shimamura S."/>
            <person name="Takaki Y."/>
            <person name="Nagai Y."/>
            <person name="Toyoda A."/>
            <person name="Suzuki Y."/>
            <person name="Arimoto A."/>
            <person name="Ishii H."/>
            <person name="Satoh N."/>
            <person name="Nishiyama T."/>
            <person name="Hasebe M."/>
            <person name="Maruyama T."/>
            <person name="Minagawa J."/>
            <person name="Obokata J."/>
            <person name="Shigenobu S."/>
        </authorList>
    </citation>
    <scope>NUCLEOTIDE SEQUENCE [LARGE SCALE GENOMIC DNA]</scope>
</reference>
<dbReference type="GO" id="GO:0005813">
    <property type="term" value="C:centrosome"/>
    <property type="evidence" value="ECO:0007669"/>
    <property type="project" value="TreeGrafter"/>
</dbReference>
<evidence type="ECO:0000259" key="2">
    <source>
        <dbReference type="Pfam" id="PF04784"/>
    </source>
</evidence>
<name>A0AAV4HEK1_9GAST</name>
<dbReference type="GO" id="GO:0005765">
    <property type="term" value="C:lysosomal membrane"/>
    <property type="evidence" value="ECO:0007669"/>
    <property type="project" value="TreeGrafter"/>
</dbReference>
<feature type="region of interest" description="Disordered" evidence="1">
    <location>
        <begin position="1184"/>
        <end position="1217"/>
    </location>
</feature>
<dbReference type="InterPro" id="IPR028730">
    <property type="entry name" value="ZFYVE26"/>
</dbReference>
<feature type="region of interest" description="Disordered" evidence="1">
    <location>
        <begin position="2231"/>
        <end position="2251"/>
    </location>
</feature>
<feature type="region of interest" description="Disordered" evidence="1">
    <location>
        <begin position="1703"/>
        <end position="1735"/>
    </location>
</feature>
<feature type="region of interest" description="Disordered" evidence="1">
    <location>
        <begin position="470"/>
        <end position="493"/>
    </location>
</feature>
<feature type="non-terminal residue" evidence="3">
    <location>
        <position position="2455"/>
    </location>
</feature>
<dbReference type="InterPro" id="IPR006869">
    <property type="entry name" value="DUF547"/>
</dbReference>
<evidence type="ECO:0000313" key="4">
    <source>
        <dbReference type="Proteomes" id="UP000762676"/>
    </source>
</evidence>
<feature type="compositionally biased region" description="Low complexity" evidence="1">
    <location>
        <begin position="1195"/>
        <end position="1213"/>
    </location>
</feature>
<evidence type="ECO:0000313" key="3">
    <source>
        <dbReference type="EMBL" id="GFR95860.1"/>
    </source>
</evidence>
<feature type="compositionally biased region" description="Polar residues" evidence="1">
    <location>
        <begin position="1708"/>
        <end position="1732"/>
    </location>
</feature>